<organism evidence="1 2">
    <name type="scientific">Rhodoferax antarcticus ANT.BR</name>
    <dbReference type="NCBI Taxonomy" id="1111071"/>
    <lineage>
        <taxon>Bacteria</taxon>
        <taxon>Pseudomonadati</taxon>
        <taxon>Pseudomonadota</taxon>
        <taxon>Betaproteobacteria</taxon>
        <taxon>Burkholderiales</taxon>
        <taxon>Comamonadaceae</taxon>
        <taxon>Rhodoferax</taxon>
    </lineage>
</organism>
<comment type="caution">
    <text evidence="1">The sequence shown here is derived from an EMBL/GenBank/DDBJ whole genome shotgun (WGS) entry which is preliminary data.</text>
</comment>
<evidence type="ECO:0000313" key="2">
    <source>
        <dbReference type="Proteomes" id="UP000185911"/>
    </source>
</evidence>
<accession>A0A1Q8YHJ2</accession>
<protein>
    <submittedName>
        <fullName evidence="1">Uncharacterized protein</fullName>
    </submittedName>
</protein>
<evidence type="ECO:0000313" key="1">
    <source>
        <dbReference type="EMBL" id="OLP07524.1"/>
    </source>
</evidence>
<name>A0A1Q8YHJ2_9BURK</name>
<gene>
    <name evidence="1" type="ORF">BLL52_1354</name>
</gene>
<reference evidence="1 2" key="1">
    <citation type="submission" date="2017-01" db="EMBL/GenBank/DDBJ databases">
        <title>Genome sequence of Rhodoferax antarcticus ANT.BR, a psychrophilic purple nonsulfur bacterium from an Antarctic microbial mat.</title>
        <authorList>
            <person name="Baker J."/>
            <person name="Riester C."/>
            <person name="Skinner B."/>
            <person name="Newell A."/>
            <person name="Swingley W."/>
            <person name="Madigan M."/>
            <person name="Jung D."/>
            <person name="Asao M."/>
            <person name="Chen M."/>
            <person name="Loughlin P."/>
            <person name="Pan H."/>
            <person name="Lin S."/>
            <person name="Li N."/>
            <person name="Shaw J."/>
            <person name="Prado M."/>
            <person name="Sherman C."/>
            <person name="Li X."/>
            <person name="Tang J."/>
            <person name="Blankenship R."/>
            <person name="Zhao T."/>
            <person name="Touchman J."/>
            <person name="Sattley M."/>
        </authorList>
    </citation>
    <scope>NUCLEOTIDE SEQUENCE [LARGE SCALE GENOMIC DNA]</scope>
    <source>
        <strain evidence="1 2">ANT.BR</strain>
    </source>
</reference>
<proteinExistence type="predicted"/>
<dbReference type="AlphaFoldDB" id="A0A1Q8YHJ2"/>
<dbReference type="EMBL" id="MSYM01000008">
    <property type="protein sequence ID" value="OLP07524.1"/>
    <property type="molecule type" value="Genomic_DNA"/>
</dbReference>
<keyword evidence="2" id="KW-1185">Reference proteome</keyword>
<dbReference type="Proteomes" id="UP000185911">
    <property type="component" value="Unassembled WGS sequence"/>
</dbReference>
<sequence length="55" mass="6004">MAESSRHRLKHSQRRTNCATHLAQLMKRAMKSDSALVACKVRAANQGSPASRAAL</sequence>